<evidence type="ECO:0000313" key="9">
    <source>
        <dbReference type="EMBL" id="GAA0852092.1"/>
    </source>
</evidence>
<comment type="similarity">
    <text evidence="2">Belongs to the YkuD family.</text>
</comment>
<evidence type="ECO:0000256" key="7">
    <source>
        <dbReference type="PROSITE-ProRule" id="PRU01373"/>
    </source>
</evidence>
<evidence type="ECO:0000256" key="5">
    <source>
        <dbReference type="ARBA" id="ARBA00022984"/>
    </source>
</evidence>
<comment type="caution">
    <text evidence="9">The sequence shown here is derived from an EMBL/GenBank/DDBJ whole genome shotgun (WGS) entry which is preliminary data.</text>
</comment>
<feature type="active site" description="Nucleophile" evidence="7">
    <location>
        <position position="197"/>
    </location>
</feature>
<evidence type="ECO:0000256" key="2">
    <source>
        <dbReference type="ARBA" id="ARBA00005992"/>
    </source>
</evidence>
<evidence type="ECO:0000259" key="8">
    <source>
        <dbReference type="PROSITE" id="PS52029"/>
    </source>
</evidence>
<dbReference type="CDD" id="cd16913">
    <property type="entry name" value="YkuD_like"/>
    <property type="match status" value="1"/>
</dbReference>
<protein>
    <recommendedName>
        <fullName evidence="8">L,D-TPase catalytic domain-containing protein</fullName>
    </recommendedName>
</protein>
<feature type="domain" description="L,D-TPase catalytic" evidence="8">
    <location>
        <begin position="43"/>
        <end position="223"/>
    </location>
</feature>
<dbReference type="InterPro" id="IPR052905">
    <property type="entry name" value="LD-transpeptidase_YkuD-like"/>
</dbReference>
<evidence type="ECO:0000256" key="4">
    <source>
        <dbReference type="ARBA" id="ARBA00022960"/>
    </source>
</evidence>
<dbReference type="InterPro" id="IPR038063">
    <property type="entry name" value="Transpep_catalytic_dom"/>
</dbReference>
<evidence type="ECO:0000256" key="3">
    <source>
        <dbReference type="ARBA" id="ARBA00022679"/>
    </source>
</evidence>
<keyword evidence="10" id="KW-1185">Reference proteome</keyword>
<evidence type="ECO:0000256" key="6">
    <source>
        <dbReference type="ARBA" id="ARBA00023316"/>
    </source>
</evidence>
<evidence type="ECO:0000256" key="1">
    <source>
        <dbReference type="ARBA" id="ARBA00004752"/>
    </source>
</evidence>
<keyword evidence="6 7" id="KW-0961">Cell wall biogenesis/degradation</keyword>
<gene>
    <name evidence="9" type="ORF">GCM10009114_01100</name>
</gene>
<dbReference type="Gene3D" id="2.40.440.10">
    <property type="entry name" value="L,D-transpeptidase catalytic domain-like"/>
    <property type="match status" value="1"/>
</dbReference>
<proteinExistence type="inferred from homology"/>
<keyword evidence="5 7" id="KW-0573">Peptidoglycan synthesis</keyword>
<dbReference type="PANTHER" id="PTHR41533">
    <property type="entry name" value="L,D-TRANSPEPTIDASE HI_1667-RELATED"/>
    <property type="match status" value="1"/>
</dbReference>
<feature type="active site" description="Proton donor/acceptor" evidence="7">
    <location>
        <position position="178"/>
    </location>
</feature>
<dbReference type="SUPFAM" id="SSF141523">
    <property type="entry name" value="L,D-transpeptidase catalytic domain-like"/>
    <property type="match status" value="1"/>
</dbReference>
<evidence type="ECO:0000313" key="10">
    <source>
        <dbReference type="Proteomes" id="UP001500359"/>
    </source>
</evidence>
<accession>A0ABN1LBU8</accession>
<keyword evidence="3" id="KW-0808">Transferase</keyword>
<dbReference type="EMBL" id="BAAAFD010000001">
    <property type="protein sequence ID" value="GAA0852092.1"/>
    <property type="molecule type" value="Genomic_DNA"/>
</dbReference>
<dbReference type="InterPro" id="IPR005490">
    <property type="entry name" value="LD_TPept_cat_dom"/>
</dbReference>
<dbReference type="PROSITE" id="PS52029">
    <property type="entry name" value="LD_TPASE"/>
    <property type="match status" value="1"/>
</dbReference>
<dbReference type="Pfam" id="PF03734">
    <property type="entry name" value="YkuD"/>
    <property type="match status" value="1"/>
</dbReference>
<sequence length="303" mass="34988">MKVDGIVGPETLTQLNVPVEQRLKQLVVNLNRISAFPGISDEEYVYVNIPEFRLRYVDRGTVRLKNKVVVGKPYWQTPSMSDVIEKFVINPTWKIPLSIATKEIAPKAAKDPDYFEKADIEIRKDSYVDTETIDPNQINWQEVTPYDFDYFLVKRAGEENPLGEIKYLFPNKEAIYVHDTPAKNWFERPLRAASHGCIRMEQPFSLAQSIARHTNRQKLLDTIEEVRQSGKTQTFYLEKPLPIHLVYWTAWVDETDQVNFRRDIYDRDSAPLAKLEAGPEIYSNFINPLANEPADLGNIQNGN</sequence>
<keyword evidence="4 7" id="KW-0133">Cell shape</keyword>
<dbReference type="PANTHER" id="PTHR41533:SF2">
    <property type="entry name" value="BLR7131 PROTEIN"/>
    <property type="match status" value="1"/>
</dbReference>
<dbReference type="Proteomes" id="UP001500359">
    <property type="component" value="Unassembled WGS sequence"/>
</dbReference>
<reference evidence="9 10" key="1">
    <citation type="journal article" date="2019" name="Int. J. Syst. Evol. Microbiol.">
        <title>The Global Catalogue of Microorganisms (GCM) 10K type strain sequencing project: providing services to taxonomists for standard genome sequencing and annotation.</title>
        <authorList>
            <consortium name="The Broad Institute Genomics Platform"/>
            <consortium name="The Broad Institute Genome Sequencing Center for Infectious Disease"/>
            <person name="Wu L."/>
            <person name="Ma J."/>
        </authorList>
    </citation>
    <scope>NUCLEOTIDE SEQUENCE [LARGE SCALE GENOMIC DNA]</scope>
    <source>
        <strain evidence="9 10">JCM 15896</strain>
    </source>
</reference>
<organism evidence="9 10">
    <name type="scientific">Aliiglaciecola litoralis</name>
    <dbReference type="NCBI Taxonomy" id="582857"/>
    <lineage>
        <taxon>Bacteria</taxon>
        <taxon>Pseudomonadati</taxon>
        <taxon>Pseudomonadota</taxon>
        <taxon>Gammaproteobacteria</taxon>
        <taxon>Alteromonadales</taxon>
        <taxon>Alteromonadaceae</taxon>
        <taxon>Aliiglaciecola</taxon>
    </lineage>
</organism>
<name>A0ABN1LBU8_9ALTE</name>
<comment type="pathway">
    <text evidence="1 7">Cell wall biogenesis; peptidoglycan biosynthesis.</text>
</comment>